<feature type="transmembrane region" description="Helical" evidence="6">
    <location>
        <begin position="224"/>
        <end position="245"/>
    </location>
</feature>
<dbReference type="PANTHER" id="PTHR21716:SF4">
    <property type="entry name" value="TRANSMEMBRANE PROTEIN 245"/>
    <property type="match status" value="1"/>
</dbReference>
<protein>
    <submittedName>
        <fullName evidence="7">Predicted PurR-regulated permease PerM</fullName>
    </submittedName>
</protein>
<feature type="transmembrane region" description="Helical" evidence="6">
    <location>
        <begin position="293"/>
        <end position="325"/>
    </location>
</feature>
<dbReference type="Pfam" id="PF01594">
    <property type="entry name" value="AI-2E_transport"/>
    <property type="match status" value="1"/>
</dbReference>
<accession>A0A1H4AR33</accession>
<dbReference type="GO" id="GO:0016020">
    <property type="term" value="C:membrane"/>
    <property type="evidence" value="ECO:0007669"/>
    <property type="project" value="UniProtKB-SubCell"/>
</dbReference>
<feature type="transmembrane region" description="Helical" evidence="6">
    <location>
        <begin position="7"/>
        <end position="26"/>
    </location>
</feature>
<feature type="transmembrane region" description="Helical" evidence="6">
    <location>
        <begin position="139"/>
        <end position="161"/>
    </location>
</feature>
<keyword evidence="4 6" id="KW-1133">Transmembrane helix</keyword>
<feature type="transmembrane region" description="Helical" evidence="6">
    <location>
        <begin position="62"/>
        <end position="86"/>
    </location>
</feature>
<gene>
    <name evidence="7" type="ORF">SAMN05421540_105118</name>
</gene>
<dbReference type="AlphaFoldDB" id="A0A1H4AR33"/>
<dbReference type="Proteomes" id="UP000198820">
    <property type="component" value="Unassembled WGS sequence"/>
</dbReference>
<name>A0A1H4AR33_9FLAO</name>
<proteinExistence type="inferred from homology"/>
<feature type="transmembrane region" description="Helical" evidence="6">
    <location>
        <begin position="252"/>
        <end position="273"/>
    </location>
</feature>
<evidence type="ECO:0000256" key="4">
    <source>
        <dbReference type="ARBA" id="ARBA00022989"/>
    </source>
</evidence>
<comment type="subcellular location">
    <subcellularLocation>
        <location evidence="1">Membrane</location>
        <topology evidence="1">Multi-pass membrane protein</topology>
    </subcellularLocation>
</comment>
<feature type="transmembrane region" description="Helical" evidence="6">
    <location>
        <begin position="32"/>
        <end position="50"/>
    </location>
</feature>
<evidence type="ECO:0000256" key="5">
    <source>
        <dbReference type="ARBA" id="ARBA00023136"/>
    </source>
</evidence>
<evidence type="ECO:0000256" key="1">
    <source>
        <dbReference type="ARBA" id="ARBA00004141"/>
    </source>
</evidence>
<dbReference type="PANTHER" id="PTHR21716">
    <property type="entry name" value="TRANSMEMBRANE PROTEIN"/>
    <property type="match status" value="1"/>
</dbReference>
<reference evidence="7 8" key="1">
    <citation type="submission" date="2016-10" db="EMBL/GenBank/DDBJ databases">
        <authorList>
            <person name="de Groot N.N."/>
        </authorList>
    </citation>
    <scope>NUCLEOTIDE SEQUENCE [LARGE SCALE GENOMIC DNA]</scope>
    <source>
        <strain evidence="7 8">DSM 23581</strain>
    </source>
</reference>
<evidence type="ECO:0000313" key="7">
    <source>
        <dbReference type="EMBL" id="SEA38316.1"/>
    </source>
</evidence>
<dbReference type="EMBL" id="FNQF01000005">
    <property type="protein sequence ID" value="SEA38316.1"/>
    <property type="molecule type" value="Genomic_DNA"/>
</dbReference>
<dbReference type="STRING" id="908615.SAMN05421540_105118"/>
<organism evidence="7 8">
    <name type="scientific">Psychroflexus halocasei</name>
    <dbReference type="NCBI Taxonomy" id="908615"/>
    <lineage>
        <taxon>Bacteria</taxon>
        <taxon>Pseudomonadati</taxon>
        <taxon>Bacteroidota</taxon>
        <taxon>Flavobacteriia</taxon>
        <taxon>Flavobacteriales</taxon>
        <taxon>Flavobacteriaceae</taxon>
        <taxon>Psychroflexus</taxon>
    </lineage>
</organism>
<keyword evidence="8" id="KW-1185">Reference proteome</keyword>
<sequence length="359" mass="39836">MKSLSPKLVRQLFILFLIISLGSLIFKEIIPYLSGILGAITFYVLLRRVMKKMTNRGINESISVTILLVSSFILILLPFLGVAWMLSTKISKVVSNSEKLVNALNSQIAEIEKLTDYQIAASLDPSTITSWLTQNLQGFAGSTFEIFIAISIMYFLLYYMLLNQEKLSSSLETYIPIGTDNLLLIAKESGEKVKANAIGIPLVALFQGLISLIGFWIFGVPEPFFWFVITAIGSMIPFIGTAIGIIPATVLLFYQGDAAAAVGMIIYGFVIVGSSDNLVRLYVLKRMADEHPLITLIGVVIGVPLFGFIGLIFGPLLLSLFFLIVKIYKKEYGEIENKKQKKELNEDLPEESVPEQKEQ</sequence>
<evidence type="ECO:0000256" key="3">
    <source>
        <dbReference type="ARBA" id="ARBA00022692"/>
    </source>
</evidence>
<evidence type="ECO:0000313" key="8">
    <source>
        <dbReference type="Proteomes" id="UP000198820"/>
    </source>
</evidence>
<dbReference type="RefSeq" id="WP_093243924.1">
    <property type="nucleotide sequence ID" value="NZ_FNQF01000005.1"/>
</dbReference>
<feature type="transmembrane region" description="Helical" evidence="6">
    <location>
        <begin position="197"/>
        <end position="218"/>
    </location>
</feature>
<dbReference type="InterPro" id="IPR002549">
    <property type="entry name" value="AI-2E-like"/>
</dbReference>
<evidence type="ECO:0000256" key="6">
    <source>
        <dbReference type="SAM" id="Phobius"/>
    </source>
</evidence>
<comment type="similarity">
    <text evidence="2">Belongs to the autoinducer-2 exporter (AI-2E) (TC 2.A.86) family.</text>
</comment>
<keyword evidence="5 6" id="KW-0472">Membrane</keyword>
<keyword evidence="3 6" id="KW-0812">Transmembrane</keyword>
<evidence type="ECO:0000256" key="2">
    <source>
        <dbReference type="ARBA" id="ARBA00009773"/>
    </source>
</evidence>